<gene>
    <name evidence="2" type="ORF">CRHIZ90672A_00018338</name>
</gene>
<evidence type="ECO:0000313" key="3">
    <source>
        <dbReference type="Proteomes" id="UP000696573"/>
    </source>
</evidence>
<reference evidence="2" key="1">
    <citation type="submission" date="2021-10" db="EMBL/GenBank/DDBJ databases">
        <authorList>
            <person name="Piombo E."/>
        </authorList>
    </citation>
    <scope>NUCLEOTIDE SEQUENCE</scope>
</reference>
<keyword evidence="3" id="KW-1185">Reference proteome</keyword>
<organism evidence="2 3">
    <name type="scientific">Clonostachys rhizophaga</name>
    <dbReference type="NCBI Taxonomy" id="160324"/>
    <lineage>
        <taxon>Eukaryota</taxon>
        <taxon>Fungi</taxon>
        <taxon>Dikarya</taxon>
        <taxon>Ascomycota</taxon>
        <taxon>Pezizomycotina</taxon>
        <taxon>Sordariomycetes</taxon>
        <taxon>Hypocreomycetidae</taxon>
        <taxon>Hypocreales</taxon>
        <taxon>Bionectriaceae</taxon>
        <taxon>Clonostachys</taxon>
    </lineage>
</organism>
<dbReference type="AlphaFoldDB" id="A0A9N9YE56"/>
<dbReference type="Proteomes" id="UP000696573">
    <property type="component" value="Unassembled WGS sequence"/>
</dbReference>
<dbReference type="EMBL" id="CABFNQ020000632">
    <property type="protein sequence ID" value="CAH0020151.1"/>
    <property type="molecule type" value="Genomic_DNA"/>
</dbReference>
<feature type="region of interest" description="Disordered" evidence="1">
    <location>
        <begin position="23"/>
        <end position="110"/>
    </location>
</feature>
<evidence type="ECO:0000256" key="1">
    <source>
        <dbReference type="SAM" id="MobiDB-lite"/>
    </source>
</evidence>
<name>A0A9N9YE56_9HYPO</name>
<accession>A0A9N9YE56</accession>
<dbReference type="OrthoDB" id="5242801at2759"/>
<protein>
    <submittedName>
        <fullName evidence="2">Uncharacterized protein</fullName>
    </submittedName>
</protein>
<comment type="caution">
    <text evidence="2">The sequence shown here is derived from an EMBL/GenBank/DDBJ whole genome shotgun (WGS) entry which is preliminary data.</text>
</comment>
<sequence>MDAPAAEMKDKFELLNINSDETLACPAPQGHGDDMAVDPMQIDDDTYGAEPSSGSGAWEKPPTGTWDPARSGTSPDPAHMVSRRRHNKQKRNAFRNSQIRRPNSRPFNRASRNLNQLARVTILSQRLVGHDDPLNLFTENCLKTITDWVLLLGQTTMPDNLRSSDPRIIAAFEIVDRVIRGQDGTYLLRRLAYVQLMRMFTTLESIIRAERESGQVPREPFYRDATIAIDIYMQAQEDCSHPDDLRREVKERKRASRSWSSLSGPSPLFTMIYSDAAEAIVRDVERQDGAILKDVAVNIMERSDKAVQICTLLTDSAEWAVRSGCPVDMRPIAAAQMRKILH</sequence>
<evidence type="ECO:0000313" key="2">
    <source>
        <dbReference type="EMBL" id="CAH0020151.1"/>
    </source>
</evidence>
<proteinExistence type="predicted"/>
<feature type="compositionally biased region" description="Basic residues" evidence="1">
    <location>
        <begin position="81"/>
        <end position="93"/>
    </location>
</feature>